<dbReference type="InterPro" id="IPR000001">
    <property type="entry name" value="Kringle"/>
</dbReference>
<protein>
    <recommendedName>
        <fullName evidence="5">Kringle domain-containing protein</fullName>
    </recommendedName>
</protein>
<dbReference type="Gene3D" id="2.40.20.10">
    <property type="entry name" value="Plasminogen Kringle 4"/>
    <property type="match status" value="1"/>
</dbReference>
<comment type="caution">
    <text evidence="3">Lacks conserved residue(s) required for the propagation of feature annotation.</text>
</comment>
<dbReference type="EMBL" id="CAJNOJ010000035">
    <property type="protein sequence ID" value="CAF0910943.1"/>
    <property type="molecule type" value="Genomic_DNA"/>
</dbReference>
<feature type="domain" description="Kringle" evidence="5">
    <location>
        <begin position="38"/>
        <end position="113"/>
    </location>
</feature>
<evidence type="ECO:0000256" key="4">
    <source>
        <dbReference type="SAM" id="SignalP"/>
    </source>
</evidence>
<dbReference type="PROSITE" id="PS50070">
    <property type="entry name" value="KRINGLE_2"/>
    <property type="match status" value="1"/>
</dbReference>
<dbReference type="InterPro" id="IPR018056">
    <property type="entry name" value="Kringle_CS"/>
</dbReference>
<feature type="signal peptide" evidence="4">
    <location>
        <begin position="1"/>
        <end position="17"/>
    </location>
</feature>
<dbReference type="InterPro" id="IPR013806">
    <property type="entry name" value="Kringle-like"/>
</dbReference>
<keyword evidence="1 3" id="KW-0420">Kringle</keyword>
<dbReference type="Proteomes" id="UP000663828">
    <property type="component" value="Unassembled WGS sequence"/>
</dbReference>
<evidence type="ECO:0000313" key="6">
    <source>
        <dbReference type="EMBL" id="CAF0910943.1"/>
    </source>
</evidence>
<evidence type="ECO:0000313" key="7">
    <source>
        <dbReference type="EMBL" id="CAF0958128.1"/>
    </source>
</evidence>
<dbReference type="InterPro" id="IPR038178">
    <property type="entry name" value="Kringle_sf"/>
</dbReference>
<name>A0A814AE63_ADIRI</name>
<reference evidence="6" key="1">
    <citation type="submission" date="2021-02" db="EMBL/GenBank/DDBJ databases">
        <authorList>
            <person name="Nowell W R."/>
        </authorList>
    </citation>
    <scope>NUCLEOTIDE SEQUENCE</scope>
</reference>
<sequence>MFLHVLIVCTIVACVTSTPTTARSIADCSITKDGIIHYSGQQALSKFGEECELWSHLQTIFPSVVTDPNFFNDASVKEAENYCRNPDNKGDGPWCYVLRSDKFEPVTCGVCESLLTKPTASTYHEETVETTTVAISKNFFENLRDELMRIGGHIRKKFLEFIDRFKAKFA</sequence>
<evidence type="ECO:0000259" key="5">
    <source>
        <dbReference type="PROSITE" id="PS50070"/>
    </source>
</evidence>
<keyword evidence="8" id="KW-1185">Reference proteome</keyword>
<keyword evidence="2" id="KW-1015">Disulfide bond</keyword>
<evidence type="ECO:0000256" key="3">
    <source>
        <dbReference type="PROSITE-ProRule" id="PRU00121"/>
    </source>
</evidence>
<comment type="caution">
    <text evidence="6">The sequence shown here is derived from an EMBL/GenBank/DDBJ whole genome shotgun (WGS) entry which is preliminary data.</text>
</comment>
<dbReference type="SUPFAM" id="SSF57440">
    <property type="entry name" value="Kringle-like"/>
    <property type="match status" value="1"/>
</dbReference>
<dbReference type="OrthoDB" id="5917794at2759"/>
<evidence type="ECO:0000256" key="1">
    <source>
        <dbReference type="ARBA" id="ARBA00022572"/>
    </source>
</evidence>
<feature type="chain" id="PRO_5035683573" description="Kringle domain-containing protein" evidence="4">
    <location>
        <begin position="18"/>
        <end position="170"/>
    </location>
</feature>
<proteinExistence type="predicted"/>
<evidence type="ECO:0000313" key="9">
    <source>
        <dbReference type="Proteomes" id="UP000663852"/>
    </source>
</evidence>
<gene>
    <name evidence="6" type="ORF">EDS130_LOCUS10273</name>
    <name evidence="7" type="ORF">XAT740_LOCUS11032</name>
</gene>
<dbReference type="Pfam" id="PF00051">
    <property type="entry name" value="Kringle"/>
    <property type="match status" value="1"/>
</dbReference>
<organism evidence="6 9">
    <name type="scientific">Adineta ricciae</name>
    <name type="common">Rotifer</name>
    <dbReference type="NCBI Taxonomy" id="249248"/>
    <lineage>
        <taxon>Eukaryota</taxon>
        <taxon>Metazoa</taxon>
        <taxon>Spiralia</taxon>
        <taxon>Gnathifera</taxon>
        <taxon>Rotifera</taxon>
        <taxon>Eurotatoria</taxon>
        <taxon>Bdelloidea</taxon>
        <taxon>Adinetida</taxon>
        <taxon>Adinetidae</taxon>
        <taxon>Adineta</taxon>
    </lineage>
</organism>
<evidence type="ECO:0000313" key="8">
    <source>
        <dbReference type="Proteomes" id="UP000663828"/>
    </source>
</evidence>
<dbReference type="Proteomes" id="UP000663852">
    <property type="component" value="Unassembled WGS sequence"/>
</dbReference>
<accession>A0A814AE63</accession>
<dbReference type="AlphaFoldDB" id="A0A814AE63"/>
<dbReference type="PROSITE" id="PS00021">
    <property type="entry name" value="KRINGLE_1"/>
    <property type="match status" value="1"/>
</dbReference>
<evidence type="ECO:0000256" key="2">
    <source>
        <dbReference type="ARBA" id="ARBA00023157"/>
    </source>
</evidence>
<dbReference type="EMBL" id="CAJNOR010000598">
    <property type="protein sequence ID" value="CAF0958128.1"/>
    <property type="molecule type" value="Genomic_DNA"/>
</dbReference>
<keyword evidence="4" id="KW-0732">Signal</keyword>
<dbReference type="SMART" id="SM00130">
    <property type="entry name" value="KR"/>
    <property type="match status" value="1"/>
</dbReference>